<organism evidence="4 5">
    <name type="scientific">Adineta ricciae</name>
    <name type="common">Rotifer</name>
    <dbReference type="NCBI Taxonomy" id="249248"/>
    <lineage>
        <taxon>Eukaryota</taxon>
        <taxon>Metazoa</taxon>
        <taxon>Spiralia</taxon>
        <taxon>Gnathifera</taxon>
        <taxon>Rotifera</taxon>
        <taxon>Eurotatoria</taxon>
        <taxon>Bdelloidea</taxon>
        <taxon>Adinetida</taxon>
        <taxon>Adinetidae</taxon>
        <taxon>Adineta</taxon>
    </lineage>
</organism>
<dbReference type="Proteomes" id="UP000663828">
    <property type="component" value="Unassembled WGS sequence"/>
</dbReference>
<evidence type="ECO:0000256" key="2">
    <source>
        <dbReference type="SAM" id="SignalP"/>
    </source>
</evidence>
<dbReference type="AlphaFoldDB" id="A0A815D790"/>
<dbReference type="InterPro" id="IPR028994">
    <property type="entry name" value="Integrin_alpha_N"/>
</dbReference>
<evidence type="ECO:0000256" key="1">
    <source>
        <dbReference type="ARBA" id="ARBA00022729"/>
    </source>
</evidence>
<dbReference type="PANTHER" id="PTHR46580">
    <property type="entry name" value="SENSOR KINASE-RELATED"/>
    <property type="match status" value="1"/>
</dbReference>
<feature type="signal peptide" evidence="2">
    <location>
        <begin position="1"/>
        <end position="18"/>
    </location>
</feature>
<evidence type="ECO:0000313" key="4">
    <source>
        <dbReference type="EMBL" id="CAF1297623.1"/>
    </source>
</evidence>
<comment type="caution">
    <text evidence="4">The sequence shown here is derived from an EMBL/GenBank/DDBJ whole genome shotgun (WGS) entry which is preliminary data.</text>
</comment>
<keyword evidence="5" id="KW-1185">Reference proteome</keyword>
<protein>
    <recommendedName>
        <fullName evidence="6">VCBS repeat-containing protein</fullName>
    </recommendedName>
</protein>
<dbReference type="EMBL" id="CAJNOJ010000208">
    <property type="protein sequence ID" value="CAF1291660.1"/>
    <property type="molecule type" value="Genomic_DNA"/>
</dbReference>
<accession>A0A815D790</accession>
<name>A0A815D790_ADIRI</name>
<evidence type="ECO:0008006" key="6">
    <source>
        <dbReference type="Google" id="ProtNLM"/>
    </source>
</evidence>
<keyword evidence="1 2" id="KW-0732">Signal</keyword>
<evidence type="ECO:0000313" key="3">
    <source>
        <dbReference type="EMBL" id="CAF1291660.1"/>
    </source>
</evidence>
<gene>
    <name evidence="3" type="ORF">EDS130_LOCUS30121</name>
    <name evidence="4" type="ORF">XAT740_LOCUS28687</name>
</gene>
<dbReference type="EMBL" id="CAJNOR010002461">
    <property type="protein sequence ID" value="CAF1297623.1"/>
    <property type="molecule type" value="Genomic_DNA"/>
</dbReference>
<dbReference type="OrthoDB" id="10022113at2759"/>
<evidence type="ECO:0000313" key="5">
    <source>
        <dbReference type="Proteomes" id="UP000663828"/>
    </source>
</evidence>
<feature type="chain" id="PRO_5036227235" description="VCBS repeat-containing protein" evidence="2">
    <location>
        <begin position="19"/>
        <end position="166"/>
    </location>
</feature>
<dbReference type="Gene3D" id="2.30.30.100">
    <property type="match status" value="1"/>
</dbReference>
<dbReference type="SUPFAM" id="SSF69318">
    <property type="entry name" value="Integrin alpha N-terminal domain"/>
    <property type="match status" value="1"/>
</dbReference>
<dbReference type="InterPro" id="IPR013517">
    <property type="entry name" value="FG-GAP"/>
</dbReference>
<reference evidence="4" key="1">
    <citation type="submission" date="2021-02" db="EMBL/GenBank/DDBJ databases">
        <authorList>
            <person name="Nowell W R."/>
        </authorList>
    </citation>
    <scope>NUCLEOTIDE SEQUENCE</scope>
</reference>
<proteinExistence type="predicted"/>
<sequence length="166" mass="18561">MTLQILLYLFVLVVLVSSQDLCSLRLSKLVGMKYQCNDTTCSSVGAVKNIDSDNVAILRNVDNSTLANQSVYATGSGSYSEMVVSRHKRLIRPDLNSDNKLDIIVANYYDNNMSILLNRGTEGFFLQTTYTTGTYPFLLRVNDIDGDNKLDMITVNWSSNDIVVLR</sequence>
<dbReference type="Proteomes" id="UP000663852">
    <property type="component" value="Unassembled WGS sequence"/>
</dbReference>
<dbReference type="Pfam" id="PF13517">
    <property type="entry name" value="FG-GAP_3"/>
    <property type="match status" value="1"/>
</dbReference>